<dbReference type="AlphaFoldDB" id="A0A1Y2C7F4"/>
<sequence>MAFLTFPLRSLDLDLPTTLATLDPLKHSVRKLQHASRHLKEIERLLRNGTSEVAVVGRVFERHLKEFALHVLDRERERHLLHRVSVLFMAICTGC</sequence>
<dbReference type="EMBL" id="MCGO01000027">
    <property type="protein sequence ID" value="ORY42837.1"/>
    <property type="molecule type" value="Genomic_DNA"/>
</dbReference>
<organism evidence="1 2">
    <name type="scientific">Rhizoclosmatium globosum</name>
    <dbReference type="NCBI Taxonomy" id="329046"/>
    <lineage>
        <taxon>Eukaryota</taxon>
        <taxon>Fungi</taxon>
        <taxon>Fungi incertae sedis</taxon>
        <taxon>Chytridiomycota</taxon>
        <taxon>Chytridiomycota incertae sedis</taxon>
        <taxon>Chytridiomycetes</taxon>
        <taxon>Chytridiales</taxon>
        <taxon>Chytriomycetaceae</taxon>
        <taxon>Rhizoclosmatium</taxon>
    </lineage>
</organism>
<accession>A0A1Y2C7F4</accession>
<protein>
    <submittedName>
        <fullName evidence="1">Uncharacterized protein</fullName>
    </submittedName>
</protein>
<keyword evidence="2" id="KW-1185">Reference proteome</keyword>
<reference evidence="1 2" key="1">
    <citation type="submission" date="2016-07" db="EMBL/GenBank/DDBJ databases">
        <title>Pervasive Adenine N6-methylation of Active Genes in Fungi.</title>
        <authorList>
            <consortium name="DOE Joint Genome Institute"/>
            <person name="Mondo S.J."/>
            <person name="Dannebaum R.O."/>
            <person name="Kuo R.C."/>
            <person name="Labutti K."/>
            <person name="Haridas S."/>
            <person name="Kuo A."/>
            <person name="Salamov A."/>
            <person name="Ahrendt S.R."/>
            <person name="Lipzen A."/>
            <person name="Sullivan W."/>
            <person name="Andreopoulos W.B."/>
            <person name="Clum A."/>
            <person name="Lindquist E."/>
            <person name="Daum C."/>
            <person name="Ramamoorthy G.K."/>
            <person name="Gryganskyi A."/>
            <person name="Culley D."/>
            <person name="Magnuson J.K."/>
            <person name="James T.Y."/>
            <person name="O'Malley M.A."/>
            <person name="Stajich J.E."/>
            <person name="Spatafora J.W."/>
            <person name="Visel A."/>
            <person name="Grigoriev I.V."/>
        </authorList>
    </citation>
    <scope>NUCLEOTIDE SEQUENCE [LARGE SCALE GENOMIC DNA]</scope>
    <source>
        <strain evidence="1 2">JEL800</strain>
    </source>
</reference>
<evidence type="ECO:0000313" key="2">
    <source>
        <dbReference type="Proteomes" id="UP000193642"/>
    </source>
</evidence>
<gene>
    <name evidence="1" type="ORF">BCR33DRAFT_786131</name>
</gene>
<proteinExistence type="predicted"/>
<dbReference type="Proteomes" id="UP000193642">
    <property type="component" value="Unassembled WGS sequence"/>
</dbReference>
<name>A0A1Y2C7F4_9FUNG</name>
<comment type="caution">
    <text evidence="1">The sequence shown here is derived from an EMBL/GenBank/DDBJ whole genome shotgun (WGS) entry which is preliminary data.</text>
</comment>
<evidence type="ECO:0000313" key="1">
    <source>
        <dbReference type="EMBL" id="ORY42837.1"/>
    </source>
</evidence>